<accession>A0ABS2TWD4</accession>
<organism evidence="2 3">
    <name type="scientific">Actinacidiphila acididurans</name>
    <dbReference type="NCBI Taxonomy" id="2784346"/>
    <lineage>
        <taxon>Bacteria</taxon>
        <taxon>Bacillati</taxon>
        <taxon>Actinomycetota</taxon>
        <taxon>Actinomycetes</taxon>
        <taxon>Kitasatosporales</taxon>
        <taxon>Streptomycetaceae</taxon>
        <taxon>Actinacidiphila</taxon>
    </lineage>
</organism>
<feature type="compositionally biased region" description="Basic and acidic residues" evidence="1">
    <location>
        <begin position="1"/>
        <end position="10"/>
    </location>
</feature>
<dbReference type="Pfam" id="PF05800">
    <property type="entry name" value="GvpO"/>
    <property type="match status" value="1"/>
</dbReference>
<evidence type="ECO:0000313" key="2">
    <source>
        <dbReference type="EMBL" id="MBM9506273.1"/>
    </source>
</evidence>
<proteinExistence type="predicted"/>
<evidence type="ECO:0000256" key="1">
    <source>
        <dbReference type="SAM" id="MobiDB-lite"/>
    </source>
</evidence>
<dbReference type="InterPro" id="IPR008634">
    <property type="entry name" value="Gas-vesicle_GvpO"/>
</dbReference>
<name>A0ABS2TWD4_9ACTN</name>
<sequence>MTAERRKEGGGRGADGGGTRRPVSAATAARLAAEQVMDLTGREPQGVTSLDRTDQGWRVGVEVVETHRIPDSTDILAVYRVDLDEDGELLSYRRDERYYRGRADKE</sequence>
<reference evidence="2 3" key="1">
    <citation type="submission" date="2021-01" db="EMBL/GenBank/DDBJ databases">
        <title>Streptomyces acididurans sp. nov., isolated from a peat swamp forest soil.</title>
        <authorList>
            <person name="Chantavorakit T."/>
            <person name="Duangmal K."/>
        </authorList>
    </citation>
    <scope>NUCLEOTIDE SEQUENCE [LARGE SCALE GENOMIC DNA]</scope>
    <source>
        <strain evidence="2 3">KK5PA1</strain>
    </source>
</reference>
<keyword evidence="3" id="KW-1185">Reference proteome</keyword>
<feature type="region of interest" description="Disordered" evidence="1">
    <location>
        <begin position="1"/>
        <end position="26"/>
    </location>
</feature>
<protein>
    <submittedName>
        <fullName evidence="2">Gas vesicle protein</fullName>
    </submittedName>
</protein>
<evidence type="ECO:0000313" key="3">
    <source>
        <dbReference type="Proteomes" id="UP000749040"/>
    </source>
</evidence>
<dbReference type="PIRSF" id="PIRSF028743">
    <property type="entry name" value="GvpO_protein"/>
    <property type="match status" value="1"/>
</dbReference>
<dbReference type="Proteomes" id="UP000749040">
    <property type="component" value="Unassembled WGS sequence"/>
</dbReference>
<dbReference type="RefSeq" id="WP_205358126.1">
    <property type="nucleotide sequence ID" value="NZ_JADKYB010000008.1"/>
</dbReference>
<dbReference type="EMBL" id="JADKYB010000008">
    <property type="protein sequence ID" value="MBM9506273.1"/>
    <property type="molecule type" value="Genomic_DNA"/>
</dbReference>
<gene>
    <name evidence="2" type="ORF">ITX44_17280</name>
</gene>
<comment type="caution">
    <text evidence="2">The sequence shown here is derived from an EMBL/GenBank/DDBJ whole genome shotgun (WGS) entry which is preliminary data.</text>
</comment>